<dbReference type="SUPFAM" id="SSF55154">
    <property type="entry name" value="CYTH-like phosphatases"/>
    <property type="match status" value="1"/>
</dbReference>
<sequence length="508" mass="56369">MPGETELKIGLDEDARIAAEPLFVNDTPVLVESTYFDTPDLDLRRHGVQLRVRRDGNRLLQTVKMPHLASGPLTRDEYEIPLEAPEPDLDHLTGLLPDALKSETGGTLDLQSIFVTRFTRRRHMVSNGSAIAEAALDEGEIVSGEHTLPIREMEIELKGADMAAYVGVCEDMLRRVGGTLIMEGKAARGYRLASGLDPQPTFSRKLAVEAGAVLPEAIRAMMRHNFQHFLDNVPAVEISGVPESIHQLRVGLRRLRSVITSFKPVLDTSEASDVLAAAKRLFGLAGAVRELDVFMAETLPAIARRGLDDDKRETVEAVCRDRRAKALAAVREELAKTGTAVMAVRLTGWIEAGHWLRHDKPVDRLLASRHVRDFATPRLRGLHKKLIKKGHKARAGTLDDWHAMRIAVKKLRYTAEPLLSALPIAPEEAEAYRKRVEKMQDCLGRLNDLNTAEDLLDTLHKSSKGNSRKAVKAARSLMHDWAAEEADDLIRQAGKALRDFERRGFPAG</sequence>
<dbReference type="CDD" id="cd07756">
    <property type="entry name" value="CYTH-like_Pase_CHAD"/>
    <property type="match status" value="1"/>
</dbReference>
<dbReference type="InterPro" id="IPR023577">
    <property type="entry name" value="CYTH_domain"/>
</dbReference>
<dbReference type="PANTHER" id="PTHR39569:SF1">
    <property type="entry name" value="INORGANIC TRIPHOSPHATASE"/>
    <property type="match status" value="1"/>
</dbReference>
<dbReference type="AlphaFoldDB" id="A0A7S8C4X8"/>
<dbReference type="RefSeq" id="WP_213160764.1">
    <property type="nucleotide sequence ID" value="NZ_CP058214.1"/>
</dbReference>
<feature type="domain" description="CHAD" evidence="2">
    <location>
        <begin position="211"/>
        <end position="495"/>
    </location>
</feature>
<evidence type="ECO:0000259" key="1">
    <source>
        <dbReference type="PROSITE" id="PS51707"/>
    </source>
</evidence>
<accession>A0A7S8C4X8</accession>
<dbReference type="SMART" id="SM00880">
    <property type="entry name" value="CHAD"/>
    <property type="match status" value="1"/>
</dbReference>
<dbReference type="Gene3D" id="2.40.320.10">
    <property type="entry name" value="Hypothetical Protein Pfu-838710-001"/>
    <property type="match status" value="1"/>
</dbReference>
<organism evidence="3 4">
    <name type="scientific">Kaustia mangrovi</name>
    <dbReference type="NCBI Taxonomy" id="2593653"/>
    <lineage>
        <taxon>Bacteria</taxon>
        <taxon>Pseudomonadati</taxon>
        <taxon>Pseudomonadota</taxon>
        <taxon>Alphaproteobacteria</taxon>
        <taxon>Hyphomicrobiales</taxon>
        <taxon>Parvibaculaceae</taxon>
        <taxon>Kaustia</taxon>
    </lineage>
</organism>
<dbReference type="KEGG" id="kmn:HW532_12270"/>
<dbReference type="InterPro" id="IPR007899">
    <property type="entry name" value="CHAD_dom"/>
</dbReference>
<protein>
    <submittedName>
        <fullName evidence="3">CHAD domain-containing protein</fullName>
    </submittedName>
</protein>
<dbReference type="GO" id="GO:0046872">
    <property type="term" value="F:metal ion binding"/>
    <property type="evidence" value="ECO:0007669"/>
    <property type="project" value="TreeGrafter"/>
</dbReference>
<dbReference type="Proteomes" id="UP000593594">
    <property type="component" value="Chromosome"/>
</dbReference>
<dbReference type="Pfam" id="PF01928">
    <property type="entry name" value="CYTH"/>
    <property type="match status" value="1"/>
</dbReference>
<dbReference type="Pfam" id="PF05235">
    <property type="entry name" value="CHAD"/>
    <property type="match status" value="1"/>
</dbReference>
<feature type="domain" description="CYTH" evidence="1">
    <location>
        <begin position="2"/>
        <end position="196"/>
    </location>
</feature>
<dbReference type="InterPro" id="IPR038186">
    <property type="entry name" value="CHAD_dom_sf"/>
</dbReference>
<dbReference type="Gene3D" id="1.40.20.10">
    <property type="entry name" value="CHAD domain"/>
    <property type="match status" value="1"/>
</dbReference>
<keyword evidence="4" id="KW-1185">Reference proteome</keyword>
<evidence type="ECO:0000313" key="3">
    <source>
        <dbReference type="EMBL" id="QPC43401.1"/>
    </source>
</evidence>
<reference evidence="3 4" key="1">
    <citation type="submission" date="2020-06" db="EMBL/GenBank/DDBJ databases">
        <title>Genome sequence of 2 isolates from Red Sea Mangroves.</title>
        <authorList>
            <person name="Sefrji F."/>
            <person name="Michoud G."/>
            <person name="Merlino G."/>
            <person name="Daffonchio D."/>
        </authorList>
    </citation>
    <scope>NUCLEOTIDE SEQUENCE [LARGE SCALE GENOMIC DNA]</scope>
    <source>
        <strain evidence="3 4">R1DC25</strain>
    </source>
</reference>
<dbReference type="InterPro" id="IPR039013">
    <property type="entry name" value="YgiF"/>
</dbReference>
<gene>
    <name evidence="3" type="ORF">HW532_12270</name>
</gene>
<dbReference type="InterPro" id="IPR033469">
    <property type="entry name" value="CYTH-like_dom_sf"/>
</dbReference>
<dbReference type="PANTHER" id="PTHR39569">
    <property type="entry name" value="INORGANIC TRIPHOSPHATASE"/>
    <property type="match status" value="1"/>
</dbReference>
<dbReference type="PROSITE" id="PS51708">
    <property type="entry name" value="CHAD"/>
    <property type="match status" value="1"/>
</dbReference>
<name>A0A7S8C4X8_9HYPH</name>
<evidence type="ECO:0000313" key="4">
    <source>
        <dbReference type="Proteomes" id="UP000593594"/>
    </source>
</evidence>
<dbReference type="PROSITE" id="PS51707">
    <property type="entry name" value="CYTH"/>
    <property type="match status" value="1"/>
</dbReference>
<evidence type="ECO:0000259" key="2">
    <source>
        <dbReference type="PROSITE" id="PS51708"/>
    </source>
</evidence>
<dbReference type="EMBL" id="CP058214">
    <property type="protein sequence ID" value="QPC43401.1"/>
    <property type="molecule type" value="Genomic_DNA"/>
</dbReference>
<dbReference type="GO" id="GO:0050355">
    <property type="term" value="F:inorganic triphosphate phosphatase activity"/>
    <property type="evidence" value="ECO:0007669"/>
    <property type="project" value="InterPro"/>
</dbReference>
<dbReference type="SMART" id="SM01118">
    <property type="entry name" value="CYTH"/>
    <property type="match status" value="1"/>
</dbReference>
<proteinExistence type="predicted"/>